<keyword evidence="3" id="KW-1185">Reference proteome</keyword>
<protein>
    <recommendedName>
        <fullName evidence="4">Transmembrane protein</fullName>
    </recommendedName>
</protein>
<dbReference type="AlphaFoldDB" id="A0A8S1V6K4"/>
<evidence type="ECO:0000256" key="1">
    <source>
        <dbReference type="SAM" id="Phobius"/>
    </source>
</evidence>
<feature type="transmembrane region" description="Helical" evidence="1">
    <location>
        <begin position="102"/>
        <end position="124"/>
    </location>
</feature>
<organism evidence="2 3">
    <name type="scientific">Paramecium pentaurelia</name>
    <dbReference type="NCBI Taxonomy" id="43138"/>
    <lineage>
        <taxon>Eukaryota</taxon>
        <taxon>Sar</taxon>
        <taxon>Alveolata</taxon>
        <taxon>Ciliophora</taxon>
        <taxon>Intramacronucleata</taxon>
        <taxon>Oligohymenophorea</taxon>
        <taxon>Peniculida</taxon>
        <taxon>Parameciidae</taxon>
        <taxon>Paramecium</taxon>
    </lineage>
</organism>
<sequence>MNNKIHQSKKNQNFQKNCHNISLDLLLQMQYQEFIIYYLQFSQELFQFRMMIYSLWEISFQIAIKTFKNQQPYQSTISFFVGIFDCYVQFLIYSAIKEARVFYVFFITKLLGCNSSFFDHIIFLQYNDFNKVLNT</sequence>
<name>A0A8S1V6K4_9CILI</name>
<accession>A0A8S1V6K4</accession>
<evidence type="ECO:0000313" key="3">
    <source>
        <dbReference type="Proteomes" id="UP000689195"/>
    </source>
</evidence>
<feature type="transmembrane region" description="Helical" evidence="1">
    <location>
        <begin position="76"/>
        <end position="96"/>
    </location>
</feature>
<dbReference type="EMBL" id="CAJJDO010000053">
    <property type="protein sequence ID" value="CAD8170346.1"/>
    <property type="molecule type" value="Genomic_DNA"/>
</dbReference>
<evidence type="ECO:0008006" key="4">
    <source>
        <dbReference type="Google" id="ProtNLM"/>
    </source>
</evidence>
<reference evidence="2" key="1">
    <citation type="submission" date="2021-01" db="EMBL/GenBank/DDBJ databases">
        <authorList>
            <consortium name="Genoscope - CEA"/>
            <person name="William W."/>
        </authorList>
    </citation>
    <scope>NUCLEOTIDE SEQUENCE</scope>
</reference>
<feature type="transmembrane region" description="Helical" evidence="1">
    <location>
        <begin position="46"/>
        <end position="64"/>
    </location>
</feature>
<comment type="caution">
    <text evidence="2">The sequence shown here is derived from an EMBL/GenBank/DDBJ whole genome shotgun (WGS) entry which is preliminary data.</text>
</comment>
<proteinExistence type="predicted"/>
<keyword evidence="1" id="KW-0472">Membrane</keyword>
<dbReference type="Proteomes" id="UP000689195">
    <property type="component" value="Unassembled WGS sequence"/>
</dbReference>
<keyword evidence="1" id="KW-0812">Transmembrane</keyword>
<keyword evidence="1" id="KW-1133">Transmembrane helix</keyword>
<evidence type="ECO:0000313" key="2">
    <source>
        <dbReference type="EMBL" id="CAD8170346.1"/>
    </source>
</evidence>
<gene>
    <name evidence="2" type="ORF">PPENT_87.1.T0530013</name>
</gene>